<dbReference type="AlphaFoldDB" id="A0A9P9IR15"/>
<evidence type="ECO:0000256" key="1">
    <source>
        <dbReference type="SAM" id="SignalP"/>
    </source>
</evidence>
<name>A0A9P9IR15_9HYPO</name>
<sequence length="214" mass="23067">MRYSLILLPTILSVFTSKVYGTPTPEATGGSDTETEVDVPTWNIEDASDGSIVQVNGTVEQLYAELADNHPELLATAFDLNALGTLPDDDNDDGYEEEDAASLSKRTDFGGSSYYCYAGNLRASRSRLKEGIKYLNAVSGKPTMGAGGCHRVSCSYNAGIRWCNQDFVRKTLNSFGSIADGAQFVLNTCPSGSKVGGLATHKSKWRVEAHKMDC</sequence>
<feature type="chain" id="PRO_5040269601" evidence="1">
    <location>
        <begin position="22"/>
        <end position="214"/>
    </location>
</feature>
<feature type="signal peptide" evidence="1">
    <location>
        <begin position="1"/>
        <end position="21"/>
    </location>
</feature>
<dbReference type="EMBL" id="JAGMUU010000021">
    <property type="protein sequence ID" value="KAH7129346.1"/>
    <property type="molecule type" value="Genomic_DNA"/>
</dbReference>
<evidence type="ECO:0000313" key="3">
    <source>
        <dbReference type="Proteomes" id="UP000717696"/>
    </source>
</evidence>
<accession>A0A9P9IR15</accession>
<proteinExistence type="predicted"/>
<keyword evidence="3" id="KW-1185">Reference proteome</keyword>
<dbReference type="OrthoDB" id="3552888at2759"/>
<dbReference type="Proteomes" id="UP000717696">
    <property type="component" value="Unassembled WGS sequence"/>
</dbReference>
<reference evidence="2" key="1">
    <citation type="journal article" date="2021" name="Nat. Commun.">
        <title>Genetic determinants of endophytism in the Arabidopsis root mycobiome.</title>
        <authorList>
            <person name="Mesny F."/>
            <person name="Miyauchi S."/>
            <person name="Thiergart T."/>
            <person name="Pickel B."/>
            <person name="Atanasova L."/>
            <person name="Karlsson M."/>
            <person name="Huettel B."/>
            <person name="Barry K.W."/>
            <person name="Haridas S."/>
            <person name="Chen C."/>
            <person name="Bauer D."/>
            <person name="Andreopoulos W."/>
            <person name="Pangilinan J."/>
            <person name="LaButti K."/>
            <person name="Riley R."/>
            <person name="Lipzen A."/>
            <person name="Clum A."/>
            <person name="Drula E."/>
            <person name="Henrissat B."/>
            <person name="Kohler A."/>
            <person name="Grigoriev I.V."/>
            <person name="Martin F.M."/>
            <person name="Hacquard S."/>
        </authorList>
    </citation>
    <scope>NUCLEOTIDE SEQUENCE</scope>
    <source>
        <strain evidence="2">MPI-CAGE-AT-0021</strain>
    </source>
</reference>
<gene>
    <name evidence="2" type="ORF">B0J13DRAFT_563852</name>
</gene>
<dbReference type="PANTHER" id="PTHR35605:SF1">
    <property type="entry name" value="ECP2 EFFECTOR PROTEIN DOMAIN-CONTAINING PROTEIN-RELATED"/>
    <property type="match status" value="1"/>
</dbReference>
<organism evidence="2 3">
    <name type="scientific">Dactylonectria estremocensis</name>
    <dbReference type="NCBI Taxonomy" id="1079267"/>
    <lineage>
        <taxon>Eukaryota</taxon>
        <taxon>Fungi</taxon>
        <taxon>Dikarya</taxon>
        <taxon>Ascomycota</taxon>
        <taxon>Pezizomycotina</taxon>
        <taxon>Sordariomycetes</taxon>
        <taxon>Hypocreomycetidae</taxon>
        <taxon>Hypocreales</taxon>
        <taxon>Nectriaceae</taxon>
        <taxon>Dactylonectria</taxon>
    </lineage>
</organism>
<evidence type="ECO:0000313" key="2">
    <source>
        <dbReference type="EMBL" id="KAH7129346.1"/>
    </source>
</evidence>
<comment type="caution">
    <text evidence="2">The sequence shown here is derived from an EMBL/GenBank/DDBJ whole genome shotgun (WGS) entry which is preliminary data.</text>
</comment>
<protein>
    <submittedName>
        <fullName evidence="2">Uncharacterized protein</fullName>
    </submittedName>
</protein>
<dbReference type="PANTHER" id="PTHR35605">
    <property type="entry name" value="ECP2 EFFECTOR PROTEIN DOMAIN-CONTAINING PROTEIN-RELATED"/>
    <property type="match status" value="1"/>
</dbReference>
<keyword evidence="1" id="KW-0732">Signal</keyword>